<comment type="subcellular location">
    <subcellularLocation>
        <location evidence="2">Cell membrane</location>
        <topology evidence="2">Multi-pass membrane protein</topology>
    </subcellularLocation>
</comment>
<dbReference type="CDD" id="cd00082">
    <property type="entry name" value="HisKA"/>
    <property type="match status" value="1"/>
</dbReference>
<dbReference type="Proteomes" id="UP000307706">
    <property type="component" value="Unassembled WGS sequence"/>
</dbReference>
<keyword evidence="5" id="KW-0597">Phosphoprotein</keyword>
<keyword evidence="6" id="KW-0808">Transferase</keyword>
<keyword evidence="10" id="KW-1133">Transmembrane helix</keyword>
<dbReference type="SUPFAM" id="SSF158472">
    <property type="entry name" value="HAMP domain-like"/>
    <property type="match status" value="1"/>
</dbReference>
<keyword evidence="7" id="KW-0547">Nucleotide-binding</keyword>
<dbReference type="Pfam" id="PF00512">
    <property type="entry name" value="HisKA"/>
    <property type="match status" value="1"/>
</dbReference>
<evidence type="ECO:0000256" key="5">
    <source>
        <dbReference type="ARBA" id="ARBA00022553"/>
    </source>
</evidence>
<evidence type="ECO:0000256" key="4">
    <source>
        <dbReference type="ARBA" id="ARBA00022475"/>
    </source>
</evidence>
<dbReference type="InterPro" id="IPR003661">
    <property type="entry name" value="HisK_dim/P_dom"/>
</dbReference>
<keyword evidence="10" id="KW-0472">Membrane</keyword>
<dbReference type="EC" id="2.7.13.3" evidence="3"/>
<dbReference type="EMBL" id="PNCL01000130">
    <property type="protein sequence ID" value="TMP54131.1"/>
    <property type="molecule type" value="Genomic_DNA"/>
</dbReference>
<dbReference type="InterPro" id="IPR038428">
    <property type="entry name" value="HK_sensor_dom_sf"/>
</dbReference>
<dbReference type="SMART" id="SM00388">
    <property type="entry name" value="HisKA"/>
    <property type="match status" value="1"/>
</dbReference>
<accession>A0A5S3XKP7</accession>
<evidence type="ECO:0000313" key="14">
    <source>
        <dbReference type="EMBL" id="TMP54131.1"/>
    </source>
</evidence>
<protein>
    <recommendedName>
        <fullName evidence="3">histidine kinase</fullName>
        <ecNumber evidence="3">2.7.13.3</ecNumber>
    </recommendedName>
</protein>
<dbReference type="Proteomes" id="UP000305730">
    <property type="component" value="Unassembled WGS sequence"/>
</dbReference>
<evidence type="ECO:0000256" key="2">
    <source>
        <dbReference type="ARBA" id="ARBA00004651"/>
    </source>
</evidence>
<name>A0A5S3XKP7_9GAMM</name>
<dbReference type="InterPro" id="IPR003660">
    <property type="entry name" value="HAMP_dom"/>
</dbReference>
<keyword evidence="8 14" id="KW-0418">Kinase</keyword>
<reference evidence="15 16" key="2">
    <citation type="submission" date="2019-06" db="EMBL/GenBank/DDBJ databases">
        <title>Co-occurence of chitin degradation, pigmentation and bioactivity in marine Pseudoalteromonas.</title>
        <authorList>
            <person name="Sonnenschein E.C."/>
            <person name="Bech P.K."/>
        </authorList>
    </citation>
    <scope>NUCLEOTIDE SEQUENCE [LARGE SCALE GENOMIC DNA]</scope>
    <source>
        <strain evidence="16">S2231</strain>
        <strain evidence="13 15">S2233</strain>
    </source>
</reference>
<dbReference type="GO" id="GO:0005524">
    <property type="term" value="F:ATP binding"/>
    <property type="evidence" value="ECO:0007669"/>
    <property type="project" value="UniProtKB-KW"/>
</dbReference>
<evidence type="ECO:0000256" key="8">
    <source>
        <dbReference type="ARBA" id="ARBA00022777"/>
    </source>
</evidence>
<evidence type="ECO:0000256" key="10">
    <source>
        <dbReference type="SAM" id="Phobius"/>
    </source>
</evidence>
<dbReference type="Gene3D" id="3.30.450.170">
    <property type="entry name" value="Two-component histidine kinase, sensor domain"/>
    <property type="match status" value="1"/>
</dbReference>
<evidence type="ECO:0000256" key="7">
    <source>
        <dbReference type="ARBA" id="ARBA00022741"/>
    </source>
</evidence>
<organism evidence="14 16">
    <name type="scientific">Pseudoalteromonas citrea</name>
    <dbReference type="NCBI Taxonomy" id="43655"/>
    <lineage>
        <taxon>Bacteria</taxon>
        <taxon>Pseudomonadati</taxon>
        <taxon>Pseudomonadota</taxon>
        <taxon>Gammaproteobacteria</taxon>
        <taxon>Alteromonadales</taxon>
        <taxon>Pseudoalteromonadaceae</taxon>
        <taxon>Pseudoalteromonas</taxon>
    </lineage>
</organism>
<dbReference type="InterPro" id="IPR031930">
    <property type="entry name" value="HK_sensor"/>
</dbReference>
<dbReference type="Pfam" id="PF00672">
    <property type="entry name" value="HAMP"/>
    <property type="match status" value="1"/>
</dbReference>
<dbReference type="EMBL" id="PNCK01000130">
    <property type="protein sequence ID" value="TMP38103.1"/>
    <property type="molecule type" value="Genomic_DNA"/>
</dbReference>
<dbReference type="Gene3D" id="6.10.340.10">
    <property type="match status" value="1"/>
</dbReference>
<evidence type="ECO:0000259" key="11">
    <source>
        <dbReference type="PROSITE" id="PS50109"/>
    </source>
</evidence>
<dbReference type="Pfam" id="PF02518">
    <property type="entry name" value="HATPase_c"/>
    <property type="match status" value="1"/>
</dbReference>
<dbReference type="SMART" id="SM00387">
    <property type="entry name" value="HATPase_c"/>
    <property type="match status" value="1"/>
</dbReference>
<dbReference type="PANTHER" id="PTHR44936">
    <property type="entry name" value="SENSOR PROTEIN CREC"/>
    <property type="match status" value="1"/>
</dbReference>
<evidence type="ECO:0000256" key="6">
    <source>
        <dbReference type="ARBA" id="ARBA00022679"/>
    </source>
</evidence>
<feature type="transmembrane region" description="Helical" evidence="10">
    <location>
        <begin position="162"/>
        <end position="184"/>
    </location>
</feature>
<keyword evidence="9" id="KW-0067">ATP-binding</keyword>
<dbReference type="GO" id="GO:0005886">
    <property type="term" value="C:plasma membrane"/>
    <property type="evidence" value="ECO:0007669"/>
    <property type="project" value="UniProtKB-SubCell"/>
</dbReference>
<keyword evidence="15" id="KW-1185">Reference proteome</keyword>
<evidence type="ECO:0000256" key="3">
    <source>
        <dbReference type="ARBA" id="ARBA00012438"/>
    </source>
</evidence>
<evidence type="ECO:0000256" key="1">
    <source>
        <dbReference type="ARBA" id="ARBA00000085"/>
    </source>
</evidence>
<dbReference type="SMART" id="SM00304">
    <property type="entry name" value="HAMP"/>
    <property type="match status" value="1"/>
</dbReference>
<evidence type="ECO:0000313" key="15">
    <source>
        <dbReference type="Proteomes" id="UP000305730"/>
    </source>
</evidence>
<gene>
    <name evidence="14" type="ORF">CWB96_19735</name>
    <name evidence="13" type="ORF">CWB97_22320</name>
</gene>
<dbReference type="InterPro" id="IPR036890">
    <property type="entry name" value="HATPase_C_sf"/>
</dbReference>
<dbReference type="SUPFAM" id="SSF55874">
    <property type="entry name" value="ATPase domain of HSP90 chaperone/DNA topoisomerase II/histidine kinase"/>
    <property type="match status" value="1"/>
</dbReference>
<dbReference type="PANTHER" id="PTHR44936:SF10">
    <property type="entry name" value="SENSOR PROTEIN RSTB"/>
    <property type="match status" value="1"/>
</dbReference>
<dbReference type="Pfam" id="PF16750">
    <property type="entry name" value="HK_sensor"/>
    <property type="match status" value="1"/>
</dbReference>
<dbReference type="InterPro" id="IPR005467">
    <property type="entry name" value="His_kinase_dom"/>
</dbReference>
<dbReference type="PRINTS" id="PR00344">
    <property type="entry name" value="BCTRLSENSOR"/>
</dbReference>
<dbReference type="InterPro" id="IPR050980">
    <property type="entry name" value="2C_sensor_his_kinase"/>
</dbReference>
<comment type="catalytic activity">
    <reaction evidence="1">
        <text>ATP + protein L-histidine = ADP + protein N-phospho-L-histidine.</text>
        <dbReference type="EC" id="2.7.13.3"/>
    </reaction>
</comment>
<feature type="transmembrane region" description="Helical" evidence="10">
    <location>
        <begin position="21"/>
        <end position="40"/>
    </location>
</feature>
<dbReference type="Gene3D" id="3.30.565.10">
    <property type="entry name" value="Histidine kinase-like ATPase, C-terminal domain"/>
    <property type="match status" value="1"/>
</dbReference>
<evidence type="ECO:0000256" key="9">
    <source>
        <dbReference type="ARBA" id="ARBA00022840"/>
    </source>
</evidence>
<feature type="domain" description="HAMP" evidence="12">
    <location>
        <begin position="185"/>
        <end position="240"/>
    </location>
</feature>
<evidence type="ECO:0000313" key="13">
    <source>
        <dbReference type="EMBL" id="TMP38103.1"/>
    </source>
</evidence>
<feature type="domain" description="Histidine kinase" evidence="11">
    <location>
        <begin position="248"/>
        <end position="455"/>
    </location>
</feature>
<dbReference type="InterPro" id="IPR004358">
    <property type="entry name" value="Sig_transdc_His_kin-like_C"/>
</dbReference>
<proteinExistence type="predicted"/>
<dbReference type="PROSITE" id="PS50885">
    <property type="entry name" value="HAMP"/>
    <property type="match status" value="1"/>
</dbReference>
<dbReference type="GO" id="GO:0000155">
    <property type="term" value="F:phosphorelay sensor kinase activity"/>
    <property type="evidence" value="ECO:0007669"/>
    <property type="project" value="InterPro"/>
</dbReference>
<reference evidence="15 16" key="1">
    <citation type="submission" date="2017-12" db="EMBL/GenBank/DDBJ databases">
        <authorList>
            <person name="Paulsen S."/>
            <person name="Gram L.K."/>
        </authorList>
    </citation>
    <scope>NUCLEOTIDE SEQUENCE [LARGE SCALE GENOMIC DNA]</scope>
    <source>
        <strain evidence="14 16">S2231</strain>
        <strain evidence="13 15">S2233</strain>
    </source>
</reference>
<keyword evidence="10" id="KW-0812">Transmembrane</keyword>
<keyword evidence="4" id="KW-1003">Cell membrane</keyword>
<dbReference type="PROSITE" id="PS50109">
    <property type="entry name" value="HIS_KIN"/>
    <property type="match status" value="1"/>
</dbReference>
<dbReference type="InterPro" id="IPR003594">
    <property type="entry name" value="HATPase_dom"/>
</dbReference>
<sequence length="458" mass="52268">MAEGIRLMHKQLKKHSFFARLCLLIIGGAVSLFWLVDLLASHTEIKMSQLEARHQHTLEHYGRHAEQLYLAGDLDLLEQYVDMIQHEENTWAAVVERQITPLANGTLTPLFSEHIYLGRDISWKIHLYFNYNPIMDVPFADNKTHFLIQLPAHMRPGDYWQLTYLTIQFILPIIFLAGFCILIYRAIMRPLKQLEKATERFASGQLNTRIHDKISSTDGEFQQIAATFDQMANCIEHTIESQRQFIADFSHEIRTPIARVETALSCAEQSINTQKMLQRIRKDCNAMRTLAEDTLTLTWLENESAIADHAIERDTFDLVDLIDSIIEDVQFEVPHIQFKTTAPDSYPIFSNSRVLGQVIENILRNASRYANKHISVTITLSGSIKIEDDGCGVPEHLLEDIFKPFYRVTSTQKSAGFGLGLALCQRHIHRLQGSISAKNSPSDGLIVTIKLPLSQVQM</sequence>
<dbReference type="OrthoDB" id="9804645at2"/>
<dbReference type="SUPFAM" id="SSF47384">
    <property type="entry name" value="Homodimeric domain of signal transducing histidine kinase"/>
    <property type="match status" value="1"/>
</dbReference>
<comment type="caution">
    <text evidence="14">The sequence shown here is derived from an EMBL/GenBank/DDBJ whole genome shotgun (WGS) entry which is preliminary data.</text>
</comment>
<dbReference type="Gene3D" id="1.10.287.130">
    <property type="match status" value="1"/>
</dbReference>
<evidence type="ECO:0000259" key="12">
    <source>
        <dbReference type="PROSITE" id="PS50885"/>
    </source>
</evidence>
<dbReference type="AlphaFoldDB" id="A0A5S3XKP7"/>
<dbReference type="InterPro" id="IPR036097">
    <property type="entry name" value="HisK_dim/P_sf"/>
</dbReference>
<reference evidence="14" key="3">
    <citation type="submission" date="2019-09" db="EMBL/GenBank/DDBJ databases">
        <title>Co-occurence of chitin degradation, pigmentation and bioactivity in marine Pseudoalteromonas.</title>
        <authorList>
            <person name="Sonnenschein E.C."/>
            <person name="Bech P.K."/>
        </authorList>
    </citation>
    <scope>NUCLEOTIDE SEQUENCE</scope>
    <source>
        <strain evidence="14">S2231</strain>
    </source>
</reference>
<dbReference type="CDD" id="cd06225">
    <property type="entry name" value="HAMP"/>
    <property type="match status" value="1"/>
</dbReference>
<evidence type="ECO:0000313" key="16">
    <source>
        <dbReference type="Proteomes" id="UP000307706"/>
    </source>
</evidence>